<dbReference type="EMBL" id="CAJVPW010002105">
    <property type="protein sequence ID" value="CAG8499217.1"/>
    <property type="molecule type" value="Genomic_DNA"/>
</dbReference>
<organism evidence="1 2">
    <name type="scientific">Cetraspora pellucida</name>
    <dbReference type="NCBI Taxonomy" id="1433469"/>
    <lineage>
        <taxon>Eukaryota</taxon>
        <taxon>Fungi</taxon>
        <taxon>Fungi incertae sedis</taxon>
        <taxon>Mucoromycota</taxon>
        <taxon>Glomeromycotina</taxon>
        <taxon>Glomeromycetes</taxon>
        <taxon>Diversisporales</taxon>
        <taxon>Gigasporaceae</taxon>
        <taxon>Cetraspora</taxon>
    </lineage>
</organism>
<protein>
    <submittedName>
        <fullName evidence="1">4593_t:CDS:1</fullName>
    </submittedName>
</protein>
<evidence type="ECO:0000313" key="2">
    <source>
        <dbReference type="Proteomes" id="UP000789366"/>
    </source>
</evidence>
<keyword evidence="2" id="KW-1185">Reference proteome</keyword>
<dbReference type="Proteomes" id="UP000789366">
    <property type="component" value="Unassembled WGS sequence"/>
</dbReference>
<reference evidence="1" key="1">
    <citation type="submission" date="2021-06" db="EMBL/GenBank/DDBJ databases">
        <authorList>
            <person name="Kallberg Y."/>
            <person name="Tangrot J."/>
            <person name="Rosling A."/>
        </authorList>
    </citation>
    <scope>NUCLEOTIDE SEQUENCE</scope>
    <source>
        <strain evidence="1">28 12/20/2015</strain>
    </source>
</reference>
<accession>A0ACA9KZM5</accession>
<name>A0ACA9KZM5_9GLOM</name>
<gene>
    <name evidence="1" type="ORF">SPELUC_LOCUS2932</name>
</gene>
<evidence type="ECO:0000313" key="1">
    <source>
        <dbReference type="EMBL" id="CAG8499217.1"/>
    </source>
</evidence>
<proteinExistence type="predicted"/>
<comment type="caution">
    <text evidence="1">The sequence shown here is derived from an EMBL/GenBank/DDBJ whole genome shotgun (WGS) entry which is preliminary data.</text>
</comment>
<sequence length="61" mass="6863">MFNKIIGKLQLKITEPSIITVVTANGAQALEKIMNVKLVLERIMVPTTFQIFESKDKTLLC</sequence>